<dbReference type="InterPro" id="IPR052021">
    <property type="entry name" value="Type-I_RS_S_subunit"/>
</dbReference>
<proteinExistence type="inferred from homology"/>
<protein>
    <recommendedName>
        <fullName evidence="4">Type I restriction modification DNA specificity domain-containing protein</fullName>
    </recommendedName>
</protein>
<comment type="similarity">
    <text evidence="1">Belongs to the type-I restriction system S methylase family.</text>
</comment>
<evidence type="ECO:0000313" key="6">
    <source>
        <dbReference type="Proteomes" id="UP000030512"/>
    </source>
</evidence>
<dbReference type="PANTHER" id="PTHR30408:SF12">
    <property type="entry name" value="TYPE I RESTRICTION ENZYME MJAVIII SPECIFICITY SUBUNIT"/>
    <property type="match status" value="1"/>
</dbReference>
<keyword evidence="2" id="KW-0680">Restriction system</keyword>
<sequence length="196" mass="22592">MNVSHIATLTAGHPFREGIKHIDDAETAVVQLKDVDAEKGLDCANLYRVQLTGRKLPDYLRHNDILFVGRGYRIFAVLVDQDLESTVAGSHFFILRVKPDRQDVRPDYLTWYINHKQSQRYFSQHIAGTALPHVNRTVIENLPVVVPPINVQESIVKAHRCRLKEKALLEQLIEKKKQFLDQLLDQTLEQYQEDNA</sequence>
<dbReference type="InterPro" id="IPR044946">
    <property type="entry name" value="Restrct_endonuc_typeI_TRD_sf"/>
</dbReference>
<dbReference type="InterPro" id="IPR000055">
    <property type="entry name" value="Restrct_endonuc_typeI_TRD"/>
</dbReference>
<dbReference type="STRING" id="1538553.JT25_005465"/>
<evidence type="ECO:0000313" key="5">
    <source>
        <dbReference type="EMBL" id="AMK75942.1"/>
    </source>
</evidence>
<evidence type="ECO:0000259" key="4">
    <source>
        <dbReference type="Pfam" id="PF01420"/>
    </source>
</evidence>
<organism evidence="5 6">
    <name type="scientific">Methylomonas denitrificans</name>
    <dbReference type="NCBI Taxonomy" id="1538553"/>
    <lineage>
        <taxon>Bacteria</taxon>
        <taxon>Pseudomonadati</taxon>
        <taxon>Pseudomonadota</taxon>
        <taxon>Gammaproteobacteria</taxon>
        <taxon>Methylococcales</taxon>
        <taxon>Methylococcaceae</taxon>
        <taxon>Methylomonas</taxon>
    </lineage>
</organism>
<gene>
    <name evidence="5" type="ORF">JT25_005465</name>
</gene>
<dbReference type="AlphaFoldDB" id="A0A126T1I3"/>
<dbReference type="SUPFAM" id="SSF116734">
    <property type="entry name" value="DNA methylase specificity domain"/>
    <property type="match status" value="1"/>
</dbReference>
<dbReference type="EMBL" id="CP014476">
    <property type="protein sequence ID" value="AMK75942.1"/>
    <property type="molecule type" value="Genomic_DNA"/>
</dbReference>
<reference evidence="5 6" key="1">
    <citation type="journal article" date="2015" name="Environ. Microbiol.">
        <title>Methane oxidation coupled to nitrate reduction under hypoxia by the Gammaproteobacterium Methylomonas denitrificans, sp. nov. type strain FJG1.</title>
        <authorList>
            <person name="Kits K.D."/>
            <person name="Klotz M.G."/>
            <person name="Stein L.Y."/>
        </authorList>
    </citation>
    <scope>NUCLEOTIDE SEQUENCE [LARGE SCALE GENOMIC DNA]</scope>
    <source>
        <strain evidence="5 6">FJG1</strain>
    </source>
</reference>
<dbReference type="Pfam" id="PF01420">
    <property type="entry name" value="Methylase_S"/>
    <property type="match status" value="1"/>
</dbReference>
<evidence type="ECO:0000256" key="2">
    <source>
        <dbReference type="ARBA" id="ARBA00022747"/>
    </source>
</evidence>
<dbReference type="GO" id="GO:0009307">
    <property type="term" value="P:DNA restriction-modification system"/>
    <property type="evidence" value="ECO:0007669"/>
    <property type="project" value="UniProtKB-KW"/>
</dbReference>
<evidence type="ECO:0000256" key="1">
    <source>
        <dbReference type="ARBA" id="ARBA00010923"/>
    </source>
</evidence>
<dbReference type="PANTHER" id="PTHR30408">
    <property type="entry name" value="TYPE-1 RESTRICTION ENZYME ECOKI SPECIFICITY PROTEIN"/>
    <property type="match status" value="1"/>
</dbReference>
<dbReference type="OrthoDB" id="5465337at2"/>
<evidence type="ECO:0000256" key="3">
    <source>
        <dbReference type="ARBA" id="ARBA00023125"/>
    </source>
</evidence>
<dbReference type="KEGG" id="mdn:JT25_005465"/>
<name>A0A126T1I3_9GAMM</name>
<accession>A0A126T1I3</accession>
<dbReference type="Gene3D" id="3.90.220.20">
    <property type="entry name" value="DNA methylase specificity domains"/>
    <property type="match status" value="1"/>
</dbReference>
<dbReference type="Proteomes" id="UP000030512">
    <property type="component" value="Chromosome"/>
</dbReference>
<keyword evidence="3" id="KW-0238">DNA-binding</keyword>
<dbReference type="RefSeq" id="WP_036275053.1">
    <property type="nucleotide sequence ID" value="NZ_CP014476.1"/>
</dbReference>
<dbReference type="GO" id="GO:0003677">
    <property type="term" value="F:DNA binding"/>
    <property type="evidence" value="ECO:0007669"/>
    <property type="project" value="UniProtKB-KW"/>
</dbReference>
<keyword evidence="6" id="KW-1185">Reference proteome</keyword>
<feature type="domain" description="Type I restriction modification DNA specificity" evidence="4">
    <location>
        <begin position="62"/>
        <end position="157"/>
    </location>
</feature>